<keyword evidence="1" id="KW-0067">ATP-binding</keyword>
<accession>A0A658QZA9</accession>
<dbReference type="EMBL" id="FCNV02000006">
    <property type="protein sequence ID" value="SAL34849.1"/>
    <property type="molecule type" value="Genomic_DNA"/>
</dbReference>
<dbReference type="GO" id="GO:0005524">
    <property type="term" value="F:ATP binding"/>
    <property type="evidence" value="ECO:0007669"/>
    <property type="project" value="UniProtKB-KW"/>
</dbReference>
<evidence type="ECO:0000313" key="2">
    <source>
        <dbReference type="Proteomes" id="UP000198263"/>
    </source>
</evidence>
<protein>
    <submittedName>
        <fullName evidence="1">Transposase-associated ATP-binding protein</fullName>
    </submittedName>
</protein>
<reference evidence="1 2" key="1">
    <citation type="submission" date="2016-01" db="EMBL/GenBank/DDBJ databases">
        <authorList>
            <person name="Peeters C."/>
        </authorList>
    </citation>
    <scope>NUCLEOTIDE SEQUENCE [LARGE SCALE GENOMIC DNA]</scope>
    <source>
        <strain evidence="1">LMG 29315</strain>
    </source>
</reference>
<dbReference type="Proteomes" id="UP000198263">
    <property type="component" value="Unassembled WGS sequence"/>
</dbReference>
<keyword evidence="2" id="KW-1185">Reference proteome</keyword>
<comment type="caution">
    <text evidence="1">The sequence shown here is derived from an EMBL/GenBank/DDBJ whole genome shotgun (WGS) entry which is preliminary data.</text>
</comment>
<proteinExistence type="predicted"/>
<dbReference type="RefSeq" id="WP_244285653.1">
    <property type="nucleotide sequence ID" value="NZ_FCNV02000006.1"/>
</dbReference>
<evidence type="ECO:0000313" key="1">
    <source>
        <dbReference type="EMBL" id="SAL34849.1"/>
    </source>
</evidence>
<keyword evidence="1" id="KW-0547">Nucleotide-binding</keyword>
<name>A0A658QZA9_9BURK</name>
<organism evidence="1 2">
    <name type="scientific">Caballeronia concitans</name>
    <dbReference type="NCBI Taxonomy" id="1777133"/>
    <lineage>
        <taxon>Bacteria</taxon>
        <taxon>Pseudomonadati</taxon>
        <taxon>Pseudomonadota</taxon>
        <taxon>Betaproteobacteria</taxon>
        <taxon>Burkholderiales</taxon>
        <taxon>Burkholderiaceae</taxon>
        <taxon>Caballeronia</taxon>
    </lineage>
</organism>
<sequence length="70" mass="7943">MNAPPHDGGRLALMLNELRLPTISRLWREFAERTDKEGLPATRLLGALDEHELAERAKRQARSDASNDTY</sequence>
<dbReference type="AlphaFoldDB" id="A0A658QZA9"/>
<gene>
    <name evidence="1" type="ORF">AWB72_03353</name>
</gene>